<dbReference type="Proteomes" id="UP000292564">
    <property type="component" value="Unassembled WGS sequence"/>
</dbReference>
<dbReference type="EMBL" id="SHKY01000001">
    <property type="protein sequence ID" value="RZU49155.1"/>
    <property type="molecule type" value="Genomic_DNA"/>
</dbReference>
<feature type="compositionally biased region" description="Low complexity" evidence="2">
    <location>
        <begin position="501"/>
        <end position="520"/>
    </location>
</feature>
<reference evidence="4 5" key="1">
    <citation type="submission" date="2019-02" db="EMBL/GenBank/DDBJ databases">
        <title>Sequencing the genomes of 1000 actinobacteria strains.</title>
        <authorList>
            <person name="Klenk H.-P."/>
        </authorList>
    </citation>
    <scope>NUCLEOTIDE SEQUENCE [LARGE SCALE GENOMIC DNA]</scope>
    <source>
        <strain evidence="4 5">DSM 45162</strain>
    </source>
</reference>
<evidence type="ECO:0000256" key="2">
    <source>
        <dbReference type="SAM" id="MobiDB-lite"/>
    </source>
</evidence>
<proteinExistence type="predicted"/>
<dbReference type="GO" id="GO:0008270">
    <property type="term" value="F:zinc ion binding"/>
    <property type="evidence" value="ECO:0007669"/>
    <property type="project" value="UniProtKB-KW"/>
</dbReference>
<feature type="domain" description="SWIM-type" evidence="3">
    <location>
        <begin position="78"/>
        <end position="111"/>
    </location>
</feature>
<dbReference type="RefSeq" id="WP_242624694.1">
    <property type="nucleotide sequence ID" value="NZ_SHKY01000001.1"/>
</dbReference>
<keyword evidence="1" id="KW-0479">Metal-binding</keyword>
<keyword evidence="5" id="KW-1185">Reference proteome</keyword>
<sequence>MPVERWTTAEPDGTADLGGAAQPPDVPRWNDARVAALAPDAGSLRAARAVSGAGHWAATGLLGEILWGLCRGSGSSPYQVCVDLAGPAYRCSCPSRKIPCKHALGLLLRWVDGPDLPTEPAPAFAAEWQAARAARAARAATPPGGAPADPAGAHQRARQRAERVAAGMTELRRWLDDQVQQGLAAAEQAGHRPYETMAARLVDAQAPAAATAVRRLGGLVGVGPLWADRLLGELGLLRLLVAGHERLDELPPGLAATVRARIGFPVATDDVLSGPRVTDRWQVLGQVETDDGALTTRRTWLRGADSGRFALVLAFAAAGQSLNPDFAPGTELRADLCFYPGTTPLRALVAERHSAAVAYAAPAGALPARAALAGWAAALASDPWRHDAPVLLAGVTPTGTGWVVDTTGEALPLAPGHHEPWWLLAAAGGAPATLAAEWSPAGLRPLAAWVGGRHIPAPAPLFDSRGPDLPPELPSDLLAAALLGTARRPWTQPGARLAGRTLAGPTPPASASSGSAPSAPASLLDAAATALAYGRAGTTPATGHRPVAAAPPEQAAPLPTAAADRLLRLVDGDAPGGAQAVQELLAQWLAAAARRGGHVPPQALPALLEAGRRNATLRPALGMVAGRRGGWLAAQRADWRWLLDEAPGAAAAEPEVWRTGSPGERLAYLARMRADDPDAARDQLVAGWDTEAPEERARFVAALSAGLSAADEAFLERVLDDPRREVREAALELLRRLPASGLSRRMARRAHAAVRLERTRGGERLVVDPPQTLDPALRRDGVGATPARGMGIGAWLLEEVVAGTPLDTWTTALHRDPAAVVELGRGHDWATPLLHGWAKAAIAQRDPAWAAALLAADSRRGAAGLREAVRWDLHLILPPAELGRLAADALRREDHVAHRLLAVHPGRWPDELAVAVIETIAHRARTDRHSWQLGELCRAAAMAMPTGYAGAVARLAAELDAEPADPSRVRPVAELARTLTFRHEMLQELQ</sequence>
<feature type="region of interest" description="Disordered" evidence="2">
    <location>
        <begin position="139"/>
        <end position="160"/>
    </location>
</feature>
<protein>
    <submittedName>
        <fullName evidence="4">SWIM zinc finger protein</fullName>
    </submittedName>
</protein>
<feature type="region of interest" description="Disordered" evidence="2">
    <location>
        <begin position="1"/>
        <end position="25"/>
    </location>
</feature>
<keyword evidence="1" id="KW-0862">Zinc</keyword>
<evidence type="ECO:0000313" key="4">
    <source>
        <dbReference type="EMBL" id="RZU49155.1"/>
    </source>
</evidence>
<dbReference type="AlphaFoldDB" id="A0A4Q7ZGA1"/>
<feature type="compositionally biased region" description="Low complexity" evidence="2">
    <location>
        <begin position="139"/>
        <end position="154"/>
    </location>
</feature>
<accession>A0A4Q7ZGA1</accession>
<dbReference type="Pfam" id="PF04434">
    <property type="entry name" value="SWIM"/>
    <property type="match status" value="1"/>
</dbReference>
<evidence type="ECO:0000259" key="3">
    <source>
        <dbReference type="PROSITE" id="PS50966"/>
    </source>
</evidence>
<dbReference type="PROSITE" id="PS50966">
    <property type="entry name" value="ZF_SWIM"/>
    <property type="match status" value="1"/>
</dbReference>
<feature type="region of interest" description="Disordered" evidence="2">
    <location>
        <begin position="496"/>
        <end position="520"/>
    </location>
</feature>
<dbReference type="InterPro" id="IPR043746">
    <property type="entry name" value="DUF5691"/>
</dbReference>
<organism evidence="4 5">
    <name type="scientific">Krasilnikovia cinnamomea</name>
    <dbReference type="NCBI Taxonomy" id="349313"/>
    <lineage>
        <taxon>Bacteria</taxon>
        <taxon>Bacillati</taxon>
        <taxon>Actinomycetota</taxon>
        <taxon>Actinomycetes</taxon>
        <taxon>Micromonosporales</taxon>
        <taxon>Micromonosporaceae</taxon>
        <taxon>Krasilnikovia</taxon>
    </lineage>
</organism>
<evidence type="ECO:0000256" key="1">
    <source>
        <dbReference type="PROSITE-ProRule" id="PRU00325"/>
    </source>
</evidence>
<dbReference type="InterPro" id="IPR007527">
    <property type="entry name" value="Znf_SWIM"/>
</dbReference>
<dbReference type="Pfam" id="PF18944">
    <property type="entry name" value="DUF5691"/>
    <property type="match status" value="1"/>
</dbReference>
<comment type="caution">
    <text evidence="4">The sequence shown here is derived from an EMBL/GenBank/DDBJ whole genome shotgun (WGS) entry which is preliminary data.</text>
</comment>
<gene>
    <name evidence="4" type="ORF">EV385_0891</name>
</gene>
<evidence type="ECO:0000313" key="5">
    <source>
        <dbReference type="Proteomes" id="UP000292564"/>
    </source>
</evidence>
<name>A0A4Q7ZGA1_9ACTN</name>
<keyword evidence="1" id="KW-0863">Zinc-finger</keyword>